<dbReference type="EMBL" id="QHKO01000001">
    <property type="protein sequence ID" value="RAL25015.1"/>
    <property type="molecule type" value="Genomic_DNA"/>
</dbReference>
<protein>
    <submittedName>
        <fullName evidence="1">Uncharacterized protein</fullName>
    </submittedName>
</protein>
<dbReference type="RefSeq" id="WP_111728187.1">
    <property type="nucleotide sequence ID" value="NZ_QHKO01000001.1"/>
</dbReference>
<organism evidence="1 2">
    <name type="scientific">Lujinxingia litoralis</name>
    <dbReference type="NCBI Taxonomy" id="2211119"/>
    <lineage>
        <taxon>Bacteria</taxon>
        <taxon>Deltaproteobacteria</taxon>
        <taxon>Bradymonadales</taxon>
        <taxon>Lujinxingiaceae</taxon>
        <taxon>Lujinxingia</taxon>
    </lineage>
</organism>
<evidence type="ECO:0000313" key="2">
    <source>
        <dbReference type="Proteomes" id="UP000249169"/>
    </source>
</evidence>
<keyword evidence="2" id="KW-1185">Reference proteome</keyword>
<comment type="caution">
    <text evidence="1">The sequence shown here is derived from an EMBL/GenBank/DDBJ whole genome shotgun (WGS) entry which is preliminary data.</text>
</comment>
<gene>
    <name evidence="1" type="ORF">DL240_02035</name>
</gene>
<dbReference type="Proteomes" id="UP000249169">
    <property type="component" value="Unassembled WGS sequence"/>
</dbReference>
<evidence type="ECO:0000313" key="1">
    <source>
        <dbReference type="EMBL" id="RAL25015.1"/>
    </source>
</evidence>
<accession>A0A328C973</accession>
<sequence>MAAACSLVACGTEGENAPAPTSHGQTLVAVAPNGSYLIFRDHVELLADDIARQATFHEDRIELPLNLQPSLPQLERGDILVAQIANGYWRHIERIERAGNQVVLHTRDAELFELVEEGDLLIEVGPSEELGQHRQALGATNGGGDNGGTAQIVRPGPSMPLVNDPQLLQIETLSAATGPRYSFELSETNAGQVTTSDYTIEAVQGRVEANVTFISRLKILAGRIVEEETSALAHVDTDPQWVIESTGERADRHVYRLHSTHDTEPIISILQRRFYFSADLTLAYDVRTDGETTLTAGFVGQGYSFAGVHCANSVSGNQNCRALAREERFEPFFAEEREAQTLGEGAINFSANLGISAGLVDSPSATTASLFTRLEPFQASFNSEMTVRPPYCPRSGTLSLSGRATKAVLTAPTHFTSESRQVFENLDIVRDNPTCGVFNAQGPRYCERASDCGSDPEMACFRGICDYRSPMRVVLDWTSSTDLDLYVELPGGEILSVAERQGPNATMTMVSNGGGECEECGVCAGDLFTDCAAEDPIDGQCPAGCSLSANSSSCTGGVVRCGIFDATTCGDISGCSWAPMGGSLPPYLESVSIDRPTINELYRIWVINNTGHHSDRPDPIRYEIQIHGLEAQSAAITGYIEAHPGARSVTSIYRYGVIEDSDECIPVYDSQLCEQHGNVCGTFSVVDNCGFTRENVDCGQCDEGVPCENNQCICTEQTDTEICASRGYVCGSRTIVDSCGTERIIECGSCDAGTECSSINTCCGIEVEGEICNEPPDYERIGCTSSECEEPPADLGCGRIRRRDSCGIDRDVECGGCDMFDGWYFLGESENDIVQTCSGRSVCDHHVYEYRDYRCAGAKCQYNVTNHEARQIGCTECPAPFIGPWSACNDFDDTCDQSGTRDRTHYDFRCEQSGNLAVYLGSMTANAMDSEANPDIAAVPVSFCEGFEDSVEEGTCARDTQGTLCPGNGVCAFGECLTTDCQNTTVSCANSGPPRVCAEVITTGGSPKVCLEEDECYADADCNQLSSAADPERVCSAVGGNDPTRRCVEPNSNGRTPGESCSNDSQCYNNHCRNGVCTIPCTSQLDCSGFSMNCSPEVYGDKVLNVCVPLP</sequence>
<proteinExistence type="predicted"/>
<name>A0A328C973_9DELT</name>
<reference evidence="1 2" key="1">
    <citation type="submission" date="2018-05" db="EMBL/GenBank/DDBJ databases">
        <title>Lujinxingia marina gen. nov. sp. nov., a new facultative anaerobic member of the class Deltaproteobacteria, and proposal of Lujinxingaceae fam. nov.</title>
        <authorList>
            <person name="Li C.-M."/>
        </authorList>
    </citation>
    <scope>NUCLEOTIDE SEQUENCE [LARGE SCALE GENOMIC DNA]</scope>
    <source>
        <strain evidence="1 2">B210</strain>
    </source>
</reference>
<dbReference type="AlphaFoldDB" id="A0A328C973"/>
<dbReference type="OrthoDB" id="5477235at2"/>